<accession>A0A3M7QPH4</accession>
<evidence type="ECO:0000313" key="2">
    <source>
        <dbReference type="EMBL" id="RNA13139.1"/>
    </source>
</evidence>
<feature type="region of interest" description="Disordered" evidence="1">
    <location>
        <begin position="1"/>
        <end position="44"/>
    </location>
</feature>
<keyword evidence="3" id="KW-1185">Reference proteome</keyword>
<protein>
    <submittedName>
        <fullName evidence="2">Uncharacterized protein</fullName>
    </submittedName>
</protein>
<reference evidence="2 3" key="1">
    <citation type="journal article" date="2018" name="Sci. Rep.">
        <title>Genomic signatures of local adaptation to the degree of environmental predictability in rotifers.</title>
        <authorList>
            <person name="Franch-Gras L."/>
            <person name="Hahn C."/>
            <person name="Garcia-Roger E.M."/>
            <person name="Carmona M.J."/>
            <person name="Serra M."/>
            <person name="Gomez A."/>
        </authorList>
    </citation>
    <scope>NUCLEOTIDE SEQUENCE [LARGE SCALE GENOMIC DNA]</scope>
    <source>
        <strain evidence="2">HYR1</strain>
    </source>
</reference>
<organism evidence="2 3">
    <name type="scientific">Brachionus plicatilis</name>
    <name type="common">Marine rotifer</name>
    <name type="synonym">Brachionus muelleri</name>
    <dbReference type="NCBI Taxonomy" id="10195"/>
    <lineage>
        <taxon>Eukaryota</taxon>
        <taxon>Metazoa</taxon>
        <taxon>Spiralia</taxon>
        <taxon>Gnathifera</taxon>
        <taxon>Rotifera</taxon>
        <taxon>Eurotatoria</taxon>
        <taxon>Monogononta</taxon>
        <taxon>Pseudotrocha</taxon>
        <taxon>Ploima</taxon>
        <taxon>Brachionidae</taxon>
        <taxon>Brachionus</taxon>
    </lineage>
</organism>
<evidence type="ECO:0000256" key="1">
    <source>
        <dbReference type="SAM" id="MobiDB-lite"/>
    </source>
</evidence>
<proteinExistence type="predicted"/>
<dbReference type="AlphaFoldDB" id="A0A3M7QPH4"/>
<name>A0A3M7QPH4_BRAPC</name>
<gene>
    <name evidence="2" type="ORF">BpHYR1_019847</name>
</gene>
<evidence type="ECO:0000313" key="3">
    <source>
        <dbReference type="Proteomes" id="UP000276133"/>
    </source>
</evidence>
<feature type="compositionally biased region" description="Basic and acidic residues" evidence="1">
    <location>
        <begin position="16"/>
        <end position="31"/>
    </location>
</feature>
<sequence>MGRSNLDHCYRKKKEQIKQSRDSRENKKNTEKTPFSGVKNAGEERPREGCFNNIWIIKYIMSLLYSSNYFEMNQQYHIIPDDVNENNWRILYDCPRNSKY</sequence>
<dbReference type="EMBL" id="REGN01005497">
    <property type="protein sequence ID" value="RNA13139.1"/>
    <property type="molecule type" value="Genomic_DNA"/>
</dbReference>
<comment type="caution">
    <text evidence="2">The sequence shown here is derived from an EMBL/GenBank/DDBJ whole genome shotgun (WGS) entry which is preliminary data.</text>
</comment>
<dbReference type="Proteomes" id="UP000276133">
    <property type="component" value="Unassembled WGS sequence"/>
</dbReference>